<keyword evidence="4 8" id="KW-0812">Transmembrane</keyword>
<proteinExistence type="inferred from homology"/>
<dbReference type="InterPro" id="IPR003688">
    <property type="entry name" value="TraG/VirD4"/>
</dbReference>
<dbReference type="Pfam" id="PF02534">
    <property type="entry name" value="T4SS-DNA_transf"/>
    <property type="match status" value="1"/>
</dbReference>
<feature type="transmembrane region" description="Helical" evidence="8">
    <location>
        <begin position="6"/>
        <end position="31"/>
    </location>
</feature>
<dbReference type="STRING" id="546266.NEIMUCOT_03729"/>
<sequence>MKRNYLAVFGVTGVLTAAAACGGMYLGAVVYTQWLGLKTEPSVMLLPAYWAHSARLPAAMMLPLQVSTALAAAIPLVVSVLSLVAVFAKPRRELHGSARFANRSEIKKTGLLKEKFQPEDAPDLLVGKYGGQFLRWSSKEFAYLAAPTRSGKGVGIVIPNLLHYRDSVVVYDPKMENFLITAGFRAKHGQEVFLFNPGGRMPEHERNPNAPLVSHRWNPLTYVRRNPTYTYKDALGVAAIMYPDPVNAGGSAMFFAEAARKLFAGLLMYLIETEPERDLGLLENRTTMANLFRLCAPTNGKTLSEWIRDEIELRSRSPQAALSGNCITLLSDFANGNAKTGADIVATVTAPLGIFIDPVVEAATGGDDFRLDDVRKKRMTVYLGVLPTETAVFARLTNLFFSLLANVNVYQGLPENNPGILKYQCLMLMDEFTALGVVPAIEHGVSYLAGYNMRLLPIFQTPSQMEKLYQKTGMRTFFTNFGCQIVFPPRDQSDAEEYSRLVGYQTFKAKSSSRSHGKSSSRSNSVSDQKRAVMNPDELKMMPKEDCIISLGSSRPIYAQKIVYWQDPVLSKRANLTLPEVPVLQLDAPKRAAPQAAVKAEYLAPEELDGFHWQDGANAEDFARSILAALVPPGSPPEYVAELVPVVAQNWGGGSLPVIAEILKDTAGIDPADLPQAA</sequence>
<organism evidence="9 10">
    <name type="scientific">Neisseria mucosa (strain ATCC 25996 / DSM 4631 / NCTC 10774 / M26)</name>
    <dbReference type="NCBI Taxonomy" id="546266"/>
    <lineage>
        <taxon>Bacteria</taxon>
        <taxon>Pseudomonadati</taxon>
        <taxon>Pseudomonadota</taxon>
        <taxon>Betaproteobacteria</taxon>
        <taxon>Neisseriales</taxon>
        <taxon>Neisseriaceae</taxon>
        <taxon>Neisseria</taxon>
    </lineage>
</organism>
<dbReference type="EMBL" id="ACDX02000001">
    <property type="protein sequence ID" value="EFC89929.1"/>
    <property type="molecule type" value="Genomic_DNA"/>
</dbReference>
<dbReference type="SUPFAM" id="SSF52540">
    <property type="entry name" value="P-loop containing nucleoside triphosphate hydrolases"/>
    <property type="match status" value="1"/>
</dbReference>
<dbReference type="RefSeq" id="WP_003740933.1">
    <property type="nucleotide sequence ID" value="NZ_ACDX02000001.1"/>
</dbReference>
<evidence type="ECO:0000256" key="3">
    <source>
        <dbReference type="ARBA" id="ARBA00022475"/>
    </source>
</evidence>
<dbReference type="PROSITE" id="PS51257">
    <property type="entry name" value="PROKAR_LIPOPROTEIN"/>
    <property type="match status" value="1"/>
</dbReference>
<keyword evidence="3" id="KW-1003">Cell membrane</keyword>
<name>D2ZSZ6_NEIM2</name>
<protein>
    <submittedName>
        <fullName evidence="9">TraG/TraD family protein</fullName>
    </submittedName>
</protein>
<dbReference type="GO" id="GO:0005886">
    <property type="term" value="C:plasma membrane"/>
    <property type="evidence" value="ECO:0007669"/>
    <property type="project" value="UniProtKB-SubCell"/>
</dbReference>
<evidence type="ECO:0000256" key="5">
    <source>
        <dbReference type="ARBA" id="ARBA00022989"/>
    </source>
</evidence>
<evidence type="ECO:0000313" key="9">
    <source>
        <dbReference type="EMBL" id="EFC89929.1"/>
    </source>
</evidence>
<dbReference type="Proteomes" id="UP000003344">
    <property type="component" value="Unassembled WGS sequence"/>
</dbReference>
<feature type="region of interest" description="Disordered" evidence="7">
    <location>
        <begin position="509"/>
        <end position="535"/>
    </location>
</feature>
<keyword evidence="6 8" id="KW-0472">Membrane</keyword>
<dbReference type="Gene3D" id="3.40.50.300">
    <property type="entry name" value="P-loop containing nucleotide triphosphate hydrolases"/>
    <property type="match status" value="1"/>
</dbReference>
<feature type="transmembrane region" description="Helical" evidence="8">
    <location>
        <begin position="68"/>
        <end position="88"/>
    </location>
</feature>
<dbReference type="PANTHER" id="PTHR37937">
    <property type="entry name" value="CONJUGATIVE TRANSFER: DNA TRANSPORT"/>
    <property type="match status" value="1"/>
</dbReference>
<evidence type="ECO:0000256" key="8">
    <source>
        <dbReference type="SAM" id="Phobius"/>
    </source>
</evidence>
<dbReference type="PANTHER" id="PTHR37937:SF1">
    <property type="entry name" value="CONJUGATIVE TRANSFER: DNA TRANSPORT"/>
    <property type="match status" value="1"/>
</dbReference>
<evidence type="ECO:0000313" key="10">
    <source>
        <dbReference type="Proteomes" id="UP000003344"/>
    </source>
</evidence>
<dbReference type="CDD" id="cd01127">
    <property type="entry name" value="TrwB_TraG_TraD_VirD4"/>
    <property type="match status" value="2"/>
</dbReference>
<evidence type="ECO:0000256" key="4">
    <source>
        <dbReference type="ARBA" id="ARBA00022692"/>
    </source>
</evidence>
<accession>D2ZSZ6</accession>
<comment type="similarity">
    <text evidence="2">Belongs to the VirD4/TraG family.</text>
</comment>
<reference evidence="9 10" key="1">
    <citation type="submission" date="2009-10" db="EMBL/GenBank/DDBJ databases">
        <authorList>
            <person name="Weinstock G."/>
            <person name="Sodergren E."/>
            <person name="Clifton S."/>
            <person name="Fulton L."/>
            <person name="Fulton B."/>
            <person name="Courtney L."/>
            <person name="Fronick C."/>
            <person name="Harrison M."/>
            <person name="Strong C."/>
            <person name="Farmer C."/>
            <person name="Delahaunty K."/>
            <person name="Markovic C."/>
            <person name="Hall O."/>
            <person name="Minx P."/>
            <person name="Tomlinson C."/>
            <person name="Mitreva M."/>
            <person name="Nelson J."/>
            <person name="Hou S."/>
            <person name="Wollam A."/>
            <person name="Pepin K.H."/>
            <person name="Johnson M."/>
            <person name="Bhonagiri V."/>
            <person name="Nash W.E."/>
            <person name="Warren W."/>
            <person name="Chinwalla A."/>
            <person name="Mardis E.R."/>
            <person name="Wilson R.K."/>
        </authorList>
    </citation>
    <scope>NUCLEOTIDE SEQUENCE [LARGE SCALE GENOMIC DNA]</scope>
    <source>
        <strain evidence="10">ATCC 25996 / DSM 4631 / NCTC 10774 / M26</strain>
    </source>
</reference>
<gene>
    <name evidence="9" type="ORF">NEIMUCOT_03729</name>
</gene>
<evidence type="ECO:0000256" key="7">
    <source>
        <dbReference type="SAM" id="MobiDB-lite"/>
    </source>
</evidence>
<dbReference type="InterPro" id="IPR051539">
    <property type="entry name" value="T4SS-coupling_protein"/>
</dbReference>
<dbReference type="eggNOG" id="COG3505">
    <property type="taxonomic scope" value="Bacteria"/>
</dbReference>
<keyword evidence="5 8" id="KW-1133">Transmembrane helix</keyword>
<comment type="caution">
    <text evidence="9">The sequence shown here is derived from an EMBL/GenBank/DDBJ whole genome shotgun (WGS) entry which is preliminary data.</text>
</comment>
<evidence type="ECO:0000256" key="6">
    <source>
        <dbReference type="ARBA" id="ARBA00023136"/>
    </source>
</evidence>
<evidence type="ECO:0000256" key="1">
    <source>
        <dbReference type="ARBA" id="ARBA00004651"/>
    </source>
</evidence>
<dbReference type="AlphaFoldDB" id="D2ZSZ6"/>
<dbReference type="InterPro" id="IPR027417">
    <property type="entry name" value="P-loop_NTPase"/>
</dbReference>
<evidence type="ECO:0000256" key="2">
    <source>
        <dbReference type="ARBA" id="ARBA00008806"/>
    </source>
</evidence>
<comment type="subcellular location">
    <subcellularLocation>
        <location evidence="1">Cell membrane</location>
        <topology evidence="1">Multi-pass membrane protein</topology>
    </subcellularLocation>
</comment>